<dbReference type="Gene3D" id="1.25.40.10">
    <property type="entry name" value="Tetratricopeptide repeat domain"/>
    <property type="match status" value="1"/>
</dbReference>
<dbReference type="Pfam" id="PF13424">
    <property type="entry name" value="TPR_12"/>
    <property type="match status" value="1"/>
</dbReference>
<dbReference type="SUPFAM" id="SSF48452">
    <property type="entry name" value="TPR-like"/>
    <property type="match status" value="1"/>
</dbReference>
<dbReference type="InterPro" id="IPR019734">
    <property type="entry name" value="TPR_rpt"/>
</dbReference>
<proteinExistence type="predicted"/>
<evidence type="ECO:0000256" key="1">
    <source>
        <dbReference type="PROSITE-ProRule" id="PRU00339"/>
    </source>
</evidence>
<dbReference type="InterPro" id="IPR011990">
    <property type="entry name" value="TPR-like_helical_dom_sf"/>
</dbReference>
<dbReference type="RefSeq" id="WP_013195640.1">
    <property type="nucleotide sequence ID" value="NC_014253.1"/>
</dbReference>
<dbReference type="PROSITE" id="PS50005">
    <property type="entry name" value="TPR"/>
    <property type="match status" value="1"/>
</dbReference>
<feature type="repeat" description="TPR" evidence="1">
    <location>
        <begin position="77"/>
        <end position="110"/>
    </location>
</feature>
<dbReference type="HOGENOM" id="CLU_1792122_0_0_2"/>
<evidence type="ECO:0000313" key="3">
    <source>
        <dbReference type="Proteomes" id="UP000000391"/>
    </source>
</evidence>
<evidence type="ECO:0000313" key="2">
    <source>
        <dbReference type="EMBL" id="ADI75075.1"/>
    </source>
</evidence>
<dbReference type="SMART" id="SM00028">
    <property type="entry name" value="TPR"/>
    <property type="match status" value="2"/>
</dbReference>
<dbReference type="GeneID" id="9347919"/>
<organism evidence="2 3">
    <name type="scientific">Methanohalobium evestigatum (strain ATCC BAA-1072 / DSM 3721 / NBRC 107634 / OCM 161 / Z-7303)</name>
    <dbReference type="NCBI Taxonomy" id="644295"/>
    <lineage>
        <taxon>Archaea</taxon>
        <taxon>Methanobacteriati</taxon>
        <taxon>Methanobacteriota</taxon>
        <taxon>Stenosarchaea group</taxon>
        <taxon>Methanomicrobia</taxon>
        <taxon>Methanosarcinales</taxon>
        <taxon>Methanosarcinaceae</taxon>
        <taxon>Methanohalobium</taxon>
    </lineage>
</organism>
<dbReference type="PROSITE" id="PS50293">
    <property type="entry name" value="TPR_REGION"/>
    <property type="match status" value="1"/>
</dbReference>
<protein>
    <submittedName>
        <fullName evidence="2">TPR repeat-containing protein</fullName>
    </submittedName>
</protein>
<name>D7EBV3_METEZ</name>
<dbReference type="OrthoDB" id="132817at2157"/>
<dbReference type="Proteomes" id="UP000000391">
    <property type="component" value="Chromosome"/>
</dbReference>
<reference evidence="2 3" key="1">
    <citation type="submission" date="2010-06" db="EMBL/GenBank/DDBJ databases">
        <title>Complete sequence chromosome of Methanohalobium evestigatum Z-7303.</title>
        <authorList>
            <consortium name="US DOE Joint Genome Institute"/>
            <person name="Lucas S."/>
            <person name="Copeland A."/>
            <person name="Lapidus A."/>
            <person name="Cheng J.-F."/>
            <person name="Bruce D."/>
            <person name="Goodwin L."/>
            <person name="Pitluck S."/>
            <person name="Saunders E."/>
            <person name="Detter J.C."/>
            <person name="Han C."/>
            <person name="Tapia R."/>
            <person name="Land M."/>
            <person name="Hauser L."/>
            <person name="Kyrpides N."/>
            <person name="Mikhailova N."/>
            <person name="Sieprawska-Lupa M."/>
            <person name="Whitman W.B."/>
            <person name="Anderson I."/>
            <person name="Woyke T."/>
        </authorList>
    </citation>
    <scope>NUCLEOTIDE SEQUENCE [LARGE SCALE GENOMIC DNA]</scope>
    <source>
        <strain evidence="3">ATCC BAA-1072 / DSM 3721 / NBRC 107634 / OCM 161 / Z-7303</strain>
    </source>
</reference>
<sequence length="144" mass="16428">MSENKNLDELQKKVKSCIQSKEPVTCINQTIRFANENDIDGIDLLELSIQERVNNNYDIAYVYTLASVQFLDNGEKAQAYHNAALIETSTGDENKAEDHYRIALELSPEYIRAHYNYAGLLDKLGRTDEAEKHYKKAKSLEANI</sequence>
<dbReference type="KEGG" id="mev:Metev_2255"/>
<keyword evidence="1" id="KW-0802">TPR repeat</keyword>
<dbReference type="AlphaFoldDB" id="D7EBV3"/>
<dbReference type="EMBL" id="CP002069">
    <property type="protein sequence ID" value="ADI75075.1"/>
    <property type="molecule type" value="Genomic_DNA"/>
</dbReference>
<gene>
    <name evidence="2" type="ordered locus">Metev_2255</name>
</gene>
<accession>D7EBV3</accession>
<dbReference type="STRING" id="644295.Metev_2255"/>
<keyword evidence="3" id="KW-1185">Reference proteome</keyword>